<dbReference type="OrthoDB" id="9793111at2"/>
<comment type="pathway">
    <text evidence="2 10 11">Cofactor biosynthesis; riboflavin biosynthesis; 2-hydroxy-3-oxobutyl phosphate from D-ribulose 5-phosphate: step 1/1.</text>
</comment>
<feature type="region of interest" description="Disordered" evidence="12">
    <location>
        <begin position="1"/>
        <end position="22"/>
    </location>
</feature>
<feature type="binding site" evidence="10">
    <location>
        <position position="52"/>
    </location>
    <ligand>
        <name>Mg(2+)</name>
        <dbReference type="ChEBI" id="CHEBI:18420"/>
        <label>1</label>
    </ligand>
</feature>
<dbReference type="Pfam" id="PF00926">
    <property type="entry name" value="DHBP_synthase"/>
    <property type="match status" value="1"/>
</dbReference>
<comment type="subunit">
    <text evidence="10 11">Homodimer.</text>
</comment>
<evidence type="ECO:0000256" key="12">
    <source>
        <dbReference type="SAM" id="MobiDB-lite"/>
    </source>
</evidence>
<keyword evidence="6 10" id="KW-0479">Metal-binding</keyword>
<keyword evidence="9 10" id="KW-0456">Lyase</keyword>
<keyword evidence="5 10" id="KW-0686">Riboflavin biosynthesis</keyword>
<dbReference type="InterPro" id="IPR000422">
    <property type="entry name" value="DHBP_synthase_RibB"/>
</dbReference>
<dbReference type="UniPathway" id="UPA00275">
    <property type="reaction ID" value="UER00399"/>
</dbReference>
<comment type="function">
    <text evidence="1 10 11">Catalyzes the conversion of D-ribulose 5-phosphate to formate and 3,4-dihydroxy-2-butanone 4-phosphate.</text>
</comment>
<evidence type="ECO:0000256" key="5">
    <source>
        <dbReference type="ARBA" id="ARBA00022619"/>
    </source>
</evidence>
<sequence length="227" mass="23669">MSSTVLSPSAPDTAAGHPEPAAWQPLPAHWRAALHALRRGDPLLVTDDEDRENEADLIAAADTLREDTMVRMIRDGSGIVCLCLDPDTVDRLGLPPMSLHNESRYGTAFTVSIEARLGVSTGVSARDRMTTIAAALGRAPGGVASPGHVFPLRAARGGLVERRGHTEAAVDLARAAGLSPAGVLCELMNPDGTMAKGEQVRQYAVAQGLVLLSMDEAVALAAALLPG</sequence>
<feature type="binding site" evidence="10">
    <location>
        <begin position="51"/>
        <end position="52"/>
    </location>
    <ligand>
        <name>D-ribulose 5-phosphate</name>
        <dbReference type="ChEBI" id="CHEBI:58121"/>
    </ligand>
</feature>
<reference evidence="13 14" key="1">
    <citation type="submission" date="2015-05" db="EMBL/GenBank/DDBJ databases">
        <authorList>
            <person name="Tang B."/>
            <person name="Yu Y."/>
        </authorList>
    </citation>
    <scope>NUCLEOTIDE SEQUENCE [LARGE SCALE GENOMIC DNA]</scope>
    <source>
        <strain evidence="13 14">DSM 7029</strain>
    </source>
</reference>
<dbReference type="AlphaFoldDB" id="A0A0G3BFQ9"/>
<dbReference type="SUPFAM" id="SSF55821">
    <property type="entry name" value="YrdC/RibB"/>
    <property type="match status" value="1"/>
</dbReference>
<dbReference type="EMBL" id="CP011371">
    <property type="protein sequence ID" value="AKJ26763.1"/>
    <property type="molecule type" value="Genomic_DNA"/>
</dbReference>
<dbReference type="Proteomes" id="UP000035352">
    <property type="component" value="Chromosome"/>
</dbReference>
<dbReference type="PANTHER" id="PTHR21327">
    <property type="entry name" value="GTP CYCLOHYDROLASE II-RELATED"/>
    <property type="match status" value="1"/>
</dbReference>
<comment type="catalytic activity">
    <reaction evidence="10 11">
        <text>D-ribulose 5-phosphate = (2S)-2-hydroxy-3-oxobutyl phosphate + formate + H(+)</text>
        <dbReference type="Rhea" id="RHEA:18457"/>
        <dbReference type="ChEBI" id="CHEBI:15378"/>
        <dbReference type="ChEBI" id="CHEBI:15740"/>
        <dbReference type="ChEBI" id="CHEBI:58121"/>
        <dbReference type="ChEBI" id="CHEBI:58830"/>
        <dbReference type="EC" id="4.1.99.12"/>
    </reaction>
</comment>
<evidence type="ECO:0000256" key="11">
    <source>
        <dbReference type="RuleBase" id="RU003843"/>
    </source>
</evidence>
<dbReference type="InterPro" id="IPR017945">
    <property type="entry name" value="DHBP_synth_RibB-like_a/b_dom"/>
</dbReference>
<evidence type="ECO:0000313" key="13">
    <source>
        <dbReference type="EMBL" id="AKJ26763.1"/>
    </source>
</evidence>
<feature type="site" description="Essential for catalytic activity" evidence="10">
    <location>
        <position position="186"/>
    </location>
</feature>
<evidence type="ECO:0000256" key="8">
    <source>
        <dbReference type="ARBA" id="ARBA00023211"/>
    </source>
</evidence>
<comment type="similarity">
    <text evidence="10 11">Belongs to the DHBP synthase family.</text>
</comment>
<dbReference type="KEGG" id="pbh:AAW51_0072"/>
<evidence type="ECO:0000256" key="6">
    <source>
        <dbReference type="ARBA" id="ARBA00022723"/>
    </source>
</evidence>
<evidence type="ECO:0000256" key="3">
    <source>
        <dbReference type="ARBA" id="ARBA00012153"/>
    </source>
</evidence>
<evidence type="ECO:0000256" key="2">
    <source>
        <dbReference type="ARBA" id="ARBA00004904"/>
    </source>
</evidence>
<feature type="site" description="Essential for catalytic activity" evidence="10">
    <location>
        <position position="148"/>
    </location>
</feature>
<accession>A0A0G3BFQ9</accession>
<dbReference type="GO" id="GO:0009231">
    <property type="term" value="P:riboflavin biosynthetic process"/>
    <property type="evidence" value="ECO:0007669"/>
    <property type="project" value="UniProtKB-UniRule"/>
</dbReference>
<feature type="binding site" evidence="10">
    <location>
        <position position="52"/>
    </location>
    <ligand>
        <name>Mg(2+)</name>
        <dbReference type="ChEBI" id="CHEBI:18420"/>
        <label>2</label>
    </ligand>
</feature>
<evidence type="ECO:0000256" key="1">
    <source>
        <dbReference type="ARBA" id="ARBA00002284"/>
    </source>
</evidence>
<evidence type="ECO:0000256" key="4">
    <source>
        <dbReference type="ARBA" id="ARBA00018836"/>
    </source>
</evidence>
<comment type="cofactor">
    <cofactor evidence="10 11">
        <name>Mg(2+)</name>
        <dbReference type="ChEBI" id="CHEBI:18420"/>
    </cofactor>
    <cofactor evidence="10 11">
        <name>Mn(2+)</name>
        <dbReference type="ChEBI" id="CHEBI:29035"/>
    </cofactor>
    <text evidence="10 11">Binds 2 divalent metal cations per subunit. Magnesium or manganese.</text>
</comment>
<feature type="binding site" evidence="10">
    <location>
        <position position="56"/>
    </location>
    <ligand>
        <name>D-ribulose 5-phosphate</name>
        <dbReference type="ChEBI" id="CHEBI:58121"/>
    </ligand>
</feature>
<dbReference type="PATRIC" id="fig|413882.6.peg.74"/>
<dbReference type="GO" id="GO:0008686">
    <property type="term" value="F:3,4-dihydroxy-2-butanone-4-phosphate synthase activity"/>
    <property type="evidence" value="ECO:0007669"/>
    <property type="project" value="UniProtKB-UniRule"/>
</dbReference>
<dbReference type="STRING" id="413882.AAW51_0072"/>
<dbReference type="PANTHER" id="PTHR21327:SF38">
    <property type="entry name" value="3,4-DIHYDROXY-2-BUTANONE 4-PHOSPHATE SYNTHASE"/>
    <property type="match status" value="1"/>
</dbReference>
<dbReference type="NCBIfam" id="TIGR00506">
    <property type="entry name" value="ribB"/>
    <property type="match status" value="1"/>
</dbReference>
<proteinExistence type="inferred from homology"/>
<keyword evidence="14" id="KW-1185">Reference proteome</keyword>
<name>A0A0G3BFQ9_9BURK</name>
<keyword evidence="8 10" id="KW-0464">Manganese</keyword>
<protein>
    <recommendedName>
        <fullName evidence="4 10">3,4-dihydroxy-2-butanone 4-phosphate synthase</fullName>
        <shortName evidence="10 11">DHBP synthase</shortName>
        <ecNumber evidence="3 10">4.1.99.12</ecNumber>
    </recommendedName>
</protein>
<dbReference type="HAMAP" id="MF_00180">
    <property type="entry name" value="RibB"/>
    <property type="match status" value="1"/>
</dbReference>
<organism evidence="13 14">
    <name type="scientific">Caldimonas brevitalea</name>
    <dbReference type="NCBI Taxonomy" id="413882"/>
    <lineage>
        <taxon>Bacteria</taxon>
        <taxon>Pseudomonadati</taxon>
        <taxon>Pseudomonadota</taxon>
        <taxon>Betaproteobacteria</taxon>
        <taxon>Burkholderiales</taxon>
        <taxon>Sphaerotilaceae</taxon>
        <taxon>Caldimonas</taxon>
    </lineage>
</organism>
<dbReference type="RefSeq" id="WP_047193032.1">
    <property type="nucleotide sequence ID" value="NZ_CP011371.1"/>
</dbReference>
<gene>
    <name evidence="10 13" type="primary">ribB</name>
    <name evidence="13" type="ORF">AAW51_0072</name>
</gene>
<evidence type="ECO:0000313" key="14">
    <source>
        <dbReference type="Proteomes" id="UP000035352"/>
    </source>
</evidence>
<evidence type="ECO:0000256" key="10">
    <source>
        <dbReference type="HAMAP-Rule" id="MF_00180"/>
    </source>
</evidence>
<dbReference type="Gene3D" id="3.90.870.10">
    <property type="entry name" value="DHBP synthase"/>
    <property type="match status" value="1"/>
</dbReference>
<feature type="binding site" evidence="10">
    <location>
        <position position="165"/>
    </location>
    <ligand>
        <name>Mg(2+)</name>
        <dbReference type="ChEBI" id="CHEBI:18420"/>
        <label>2</label>
    </ligand>
</feature>
<dbReference type="GO" id="GO:0005829">
    <property type="term" value="C:cytosol"/>
    <property type="evidence" value="ECO:0007669"/>
    <property type="project" value="TreeGrafter"/>
</dbReference>
<feature type="binding site" evidence="10">
    <location>
        <begin position="162"/>
        <end position="166"/>
    </location>
    <ligand>
        <name>D-ribulose 5-phosphate</name>
        <dbReference type="ChEBI" id="CHEBI:58121"/>
    </ligand>
</feature>
<keyword evidence="7 10" id="KW-0460">Magnesium</keyword>
<dbReference type="EC" id="4.1.99.12" evidence="3 10"/>
<dbReference type="GO" id="GO:0030145">
    <property type="term" value="F:manganese ion binding"/>
    <property type="evidence" value="ECO:0007669"/>
    <property type="project" value="UniProtKB-UniRule"/>
</dbReference>
<dbReference type="GO" id="GO:0000287">
    <property type="term" value="F:magnesium ion binding"/>
    <property type="evidence" value="ECO:0007669"/>
    <property type="project" value="UniProtKB-UniRule"/>
</dbReference>
<evidence type="ECO:0000256" key="7">
    <source>
        <dbReference type="ARBA" id="ARBA00022842"/>
    </source>
</evidence>
<evidence type="ECO:0000256" key="9">
    <source>
        <dbReference type="ARBA" id="ARBA00023239"/>
    </source>
</evidence>